<accession>A0ABN4JA38</accession>
<dbReference type="PANTHER" id="PTHR42736">
    <property type="entry name" value="PROTEIN-GLUTAMINE GAMMA-GLUTAMYLTRANSFERASE"/>
    <property type="match status" value="1"/>
</dbReference>
<dbReference type="EMBL" id="CP013614">
    <property type="protein sequence ID" value="ALS02783.1"/>
    <property type="molecule type" value="Genomic_DNA"/>
</dbReference>
<dbReference type="InterPro" id="IPR002931">
    <property type="entry name" value="Transglutaminase-like"/>
</dbReference>
<dbReference type="Gene3D" id="3.10.620.30">
    <property type="match status" value="1"/>
</dbReference>
<dbReference type="InterPro" id="IPR038765">
    <property type="entry name" value="Papain-like_cys_pep_sf"/>
</dbReference>
<sequence>MVNRIKGKWPFALLSFFILTTASLPFLKVYDLAPANTLFFIGMLASVCFMTLLFKNHLIIFPFYFLSYLFTLYYYFPSGHLFGFTWLGSFLQKILQTYPKMLSGEINYLPDYFALSIILFLLLLLSVLFILYERWTFGCLLLITYLLMLSVFNHLNLGVQVILITSFAILFYGLKQTARTLVGKEKSTLFLLSGFVLFLLAGGSYFFPIVLPQSQNFLFTQTANIRNYVNQQGIYQQIEAYGSNGLSKSGFSDNDKQLGGPMSDNQMILFTAKQTSEHYWRVETKNYFTGKGWKNTSEAVSISNEPLLTISTNPEYQDTTGAETTITLSFNNQKEYLPYPYGQVSIPVSEVGQTGHIKDKQRINLLAAPDTIKLTWQKPSFTPEVLQQVPYRVSQDAPMTQVPMTTPKRVHELALSLTENQETLYGKVKAIERYLKDDGDYRYSKTDTPFTPQNEDYVDYFLFESKIGYCDNFSSAMTILLRSIGISSRWAKGFAPGEITSNNNSDYQEYTVRNSDAHSWPEVYFEGYGWIPFEPTPSFTNDVSQPAVTHNSTTENTIANTNTETSTPTESKETTAITSSSPESSTKEDTQDSILNQWRPVLRNIVSLLLIVLLAICSFFLKKYFFLLRFSLYLNVHPRQFGKAYTILLRKAEHILCRQANEPLTIYAKRFEHNYSQFHGSFIQLTELYEQTLYGRRKPKEADYAGLLIHLARLLTDLKKKSKKKSLKQN</sequence>
<dbReference type="Pfam" id="PF11992">
    <property type="entry name" value="TgpA_N"/>
    <property type="match status" value="1"/>
</dbReference>
<dbReference type="SUPFAM" id="SSF54001">
    <property type="entry name" value="Cysteine proteinases"/>
    <property type="match status" value="1"/>
</dbReference>
<evidence type="ECO:0000256" key="2">
    <source>
        <dbReference type="SAM" id="Phobius"/>
    </source>
</evidence>
<dbReference type="Pfam" id="PF01841">
    <property type="entry name" value="Transglut_core"/>
    <property type="match status" value="1"/>
</dbReference>
<evidence type="ECO:0000256" key="1">
    <source>
        <dbReference type="SAM" id="MobiDB-lite"/>
    </source>
</evidence>
<feature type="transmembrane region" description="Helical" evidence="2">
    <location>
        <begin position="601"/>
        <end position="621"/>
    </location>
</feature>
<dbReference type="InterPro" id="IPR021878">
    <property type="entry name" value="TgpA_N"/>
</dbReference>
<feature type="transmembrane region" description="Helical" evidence="2">
    <location>
        <begin position="33"/>
        <end position="53"/>
    </location>
</feature>
<dbReference type="InterPro" id="IPR052901">
    <property type="entry name" value="Bact_TGase-like"/>
</dbReference>
<dbReference type="SMART" id="SM00460">
    <property type="entry name" value="TGc"/>
    <property type="match status" value="1"/>
</dbReference>
<keyword evidence="2" id="KW-0472">Membrane</keyword>
<feature type="compositionally biased region" description="Low complexity" evidence="1">
    <location>
        <begin position="551"/>
        <end position="569"/>
    </location>
</feature>
<dbReference type="Proteomes" id="UP000065511">
    <property type="component" value="Chromosome"/>
</dbReference>
<proteinExistence type="predicted"/>
<feature type="transmembrane region" description="Helical" evidence="2">
    <location>
        <begin position="112"/>
        <end position="130"/>
    </location>
</feature>
<keyword evidence="5" id="KW-1185">Reference proteome</keyword>
<gene>
    <name evidence="4" type="ORF">ATZ33_15770</name>
</gene>
<feature type="region of interest" description="Disordered" evidence="1">
    <location>
        <begin position="542"/>
        <end position="590"/>
    </location>
</feature>
<evidence type="ECO:0000313" key="4">
    <source>
        <dbReference type="EMBL" id="ALS02783.1"/>
    </source>
</evidence>
<keyword evidence="2" id="KW-1133">Transmembrane helix</keyword>
<protein>
    <recommendedName>
        <fullName evidence="3">Transglutaminase-like domain-containing protein</fullName>
    </recommendedName>
</protein>
<keyword evidence="2" id="KW-0812">Transmembrane</keyword>
<evidence type="ECO:0000313" key="5">
    <source>
        <dbReference type="Proteomes" id="UP000065511"/>
    </source>
</evidence>
<feature type="transmembrane region" description="Helical" evidence="2">
    <location>
        <begin position="135"/>
        <end position="152"/>
    </location>
</feature>
<feature type="transmembrane region" description="Helical" evidence="2">
    <location>
        <begin position="158"/>
        <end position="175"/>
    </location>
</feature>
<feature type="transmembrane region" description="Helical" evidence="2">
    <location>
        <begin position="187"/>
        <end position="207"/>
    </location>
</feature>
<evidence type="ECO:0000259" key="3">
    <source>
        <dbReference type="SMART" id="SM00460"/>
    </source>
</evidence>
<dbReference type="RefSeq" id="WP_071878987.1">
    <property type="nucleotide sequence ID" value="NZ_JXLC01000029.1"/>
</dbReference>
<dbReference type="PANTHER" id="PTHR42736:SF1">
    <property type="entry name" value="PROTEIN-GLUTAMINE GAMMA-GLUTAMYLTRANSFERASE"/>
    <property type="match status" value="1"/>
</dbReference>
<feature type="domain" description="Transglutaminase-like" evidence="3">
    <location>
        <begin position="462"/>
        <end position="537"/>
    </location>
</feature>
<reference evidence="4 5" key="1">
    <citation type="submission" date="2015-12" db="EMBL/GenBank/DDBJ databases">
        <authorList>
            <person name="Lauer A."/>
            <person name="Humrighouse B."/>
            <person name="Loparev V."/>
            <person name="Shewmaker P.L."/>
            <person name="Whitney A.M."/>
            <person name="McLaughlin R.W."/>
        </authorList>
    </citation>
    <scope>NUCLEOTIDE SEQUENCE [LARGE SCALE GENOMIC DNA]</scope>
    <source>
        <strain evidence="4 5">LMG 23085</strain>
    </source>
</reference>
<organism evidence="4 5">
    <name type="scientific">Enterococcus silesiacus</name>
    <dbReference type="NCBI Taxonomy" id="332949"/>
    <lineage>
        <taxon>Bacteria</taxon>
        <taxon>Bacillati</taxon>
        <taxon>Bacillota</taxon>
        <taxon>Bacilli</taxon>
        <taxon>Lactobacillales</taxon>
        <taxon>Enterococcaceae</taxon>
        <taxon>Enterococcus</taxon>
    </lineage>
</organism>
<name>A0ABN4JA38_9ENTE</name>